<evidence type="ECO:0000256" key="5">
    <source>
        <dbReference type="ARBA" id="ARBA00022801"/>
    </source>
</evidence>
<dbReference type="Pfam" id="PF17917">
    <property type="entry name" value="RT_RNaseH"/>
    <property type="match status" value="1"/>
</dbReference>
<keyword evidence="6" id="KW-0695">RNA-directed DNA polymerase</keyword>
<name>A0A4C1ZMM5_EUMVA</name>
<proteinExistence type="predicted"/>
<gene>
    <name evidence="8" type="ORF">EVAR_60467_1</name>
</gene>
<evidence type="ECO:0000256" key="4">
    <source>
        <dbReference type="ARBA" id="ARBA00022759"/>
    </source>
</evidence>
<evidence type="ECO:0000259" key="7">
    <source>
        <dbReference type="Pfam" id="PF17917"/>
    </source>
</evidence>
<feature type="domain" description="Reverse transcriptase RNase H-like" evidence="7">
    <location>
        <begin position="3"/>
        <end position="34"/>
    </location>
</feature>
<reference evidence="8 9" key="1">
    <citation type="journal article" date="2019" name="Commun. Biol.">
        <title>The bagworm genome reveals a unique fibroin gene that provides high tensile strength.</title>
        <authorList>
            <person name="Kono N."/>
            <person name="Nakamura H."/>
            <person name="Ohtoshi R."/>
            <person name="Tomita M."/>
            <person name="Numata K."/>
            <person name="Arakawa K."/>
        </authorList>
    </citation>
    <scope>NUCLEOTIDE SEQUENCE [LARGE SCALE GENOMIC DNA]</scope>
</reference>
<evidence type="ECO:0000313" key="8">
    <source>
        <dbReference type="EMBL" id="GBP87775.1"/>
    </source>
</evidence>
<keyword evidence="1" id="KW-0808">Transferase</keyword>
<keyword evidence="3" id="KW-0540">Nuclease</keyword>
<protein>
    <recommendedName>
        <fullName evidence="7">Reverse transcriptase RNase H-like domain-containing protein</fullName>
    </recommendedName>
</protein>
<keyword evidence="2" id="KW-0548">Nucleotidyltransferase</keyword>
<comment type="caution">
    <text evidence="8">The sequence shown here is derived from an EMBL/GenBank/DDBJ whole genome shotgun (WGS) entry which is preliminary data.</text>
</comment>
<sequence>MKEAVKYWQHWLIGKQFTIYSDHKPLENMNIKCRTDEELGDPNYYLSLYNFTVKYIPGKESGNRLNRKKLDELKIGPLKIAEKISNSIYRIDTGNRKTESTLFHITKLQPVTIEAEEDEVEENKYEDN</sequence>
<evidence type="ECO:0000256" key="1">
    <source>
        <dbReference type="ARBA" id="ARBA00022679"/>
    </source>
</evidence>
<dbReference type="OrthoDB" id="8022549at2759"/>
<evidence type="ECO:0000256" key="2">
    <source>
        <dbReference type="ARBA" id="ARBA00022695"/>
    </source>
</evidence>
<dbReference type="Proteomes" id="UP000299102">
    <property type="component" value="Unassembled WGS sequence"/>
</dbReference>
<keyword evidence="5" id="KW-0378">Hydrolase</keyword>
<evidence type="ECO:0000256" key="3">
    <source>
        <dbReference type="ARBA" id="ARBA00022722"/>
    </source>
</evidence>
<organism evidence="8 9">
    <name type="scientific">Eumeta variegata</name>
    <name type="common">Bagworm moth</name>
    <name type="synonym">Eumeta japonica</name>
    <dbReference type="NCBI Taxonomy" id="151549"/>
    <lineage>
        <taxon>Eukaryota</taxon>
        <taxon>Metazoa</taxon>
        <taxon>Ecdysozoa</taxon>
        <taxon>Arthropoda</taxon>
        <taxon>Hexapoda</taxon>
        <taxon>Insecta</taxon>
        <taxon>Pterygota</taxon>
        <taxon>Neoptera</taxon>
        <taxon>Endopterygota</taxon>
        <taxon>Lepidoptera</taxon>
        <taxon>Glossata</taxon>
        <taxon>Ditrysia</taxon>
        <taxon>Tineoidea</taxon>
        <taxon>Psychidae</taxon>
        <taxon>Oiketicinae</taxon>
        <taxon>Eumeta</taxon>
    </lineage>
</organism>
<evidence type="ECO:0000313" key="9">
    <source>
        <dbReference type="Proteomes" id="UP000299102"/>
    </source>
</evidence>
<accession>A0A4C1ZMM5</accession>
<keyword evidence="9" id="KW-1185">Reference proteome</keyword>
<dbReference type="EMBL" id="BGZK01001884">
    <property type="protein sequence ID" value="GBP87775.1"/>
    <property type="molecule type" value="Genomic_DNA"/>
</dbReference>
<dbReference type="GO" id="GO:0016787">
    <property type="term" value="F:hydrolase activity"/>
    <property type="evidence" value="ECO:0007669"/>
    <property type="project" value="UniProtKB-KW"/>
</dbReference>
<dbReference type="GO" id="GO:0003964">
    <property type="term" value="F:RNA-directed DNA polymerase activity"/>
    <property type="evidence" value="ECO:0007669"/>
    <property type="project" value="UniProtKB-KW"/>
</dbReference>
<dbReference type="AlphaFoldDB" id="A0A4C1ZMM5"/>
<keyword evidence="4" id="KW-0255">Endonuclease</keyword>
<evidence type="ECO:0000256" key="6">
    <source>
        <dbReference type="ARBA" id="ARBA00022918"/>
    </source>
</evidence>
<dbReference type="GO" id="GO:0004519">
    <property type="term" value="F:endonuclease activity"/>
    <property type="evidence" value="ECO:0007669"/>
    <property type="project" value="UniProtKB-KW"/>
</dbReference>
<dbReference type="InterPro" id="IPR041373">
    <property type="entry name" value="RT_RNaseH"/>
</dbReference>